<dbReference type="AlphaFoldDB" id="A0AAU9QXT7"/>
<gene>
    <name evidence="1" type="ORF">THF1A12_50305</name>
</gene>
<comment type="caution">
    <text evidence="1">The sequence shown here is derived from an EMBL/GenBank/DDBJ whole genome shotgun (WGS) entry which is preliminary data.</text>
</comment>
<accession>A0AAU9QXT7</accession>
<dbReference type="EMBL" id="CAKMUD010000105">
    <property type="protein sequence ID" value="CAH1601891.1"/>
    <property type="molecule type" value="Genomic_DNA"/>
</dbReference>
<name>A0AAU9QXT7_9VIBR</name>
<proteinExistence type="predicted"/>
<protein>
    <submittedName>
        <fullName evidence="1">Uncharacterized protein</fullName>
    </submittedName>
</protein>
<organism evidence="1 2">
    <name type="scientific">Vibrio jasicida</name>
    <dbReference type="NCBI Taxonomy" id="766224"/>
    <lineage>
        <taxon>Bacteria</taxon>
        <taxon>Pseudomonadati</taxon>
        <taxon>Pseudomonadota</taxon>
        <taxon>Gammaproteobacteria</taxon>
        <taxon>Vibrionales</taxon>
        <taxon>Vibrionaceae</taxon>
        <taxon>Vibrio</taxon>
    </lineage>
</organism>
<evidence type="ECO:0000313" key="1">
    <source>
        <dbReference type="EMBL" id="CAH1601891.1"/>
    </source>
</evidence>
<dbReference type="Proteomes" id="UP001295462">
    <property type="component" value="Unassembled WGS sequence"/>
</dbReference>
<reference evidence="1" key="1">
    <citation type="submission" date="2022-01" db="EMBL/GenBank/DDBJ databases">
        <authorList>
            <person name="Lagorce A."/>
        </authorList>
    </citation>
    <scope>NUCLEOTIDE SEQUENCE</scope>
    <source>
        <strain evidence="1">Th15_F1_A12</strain>
    </source>
</reference>
<sequence length="39" mass="4511">MISQMYLPSNLNPILNYSRDQLLLVCPSLVSLNYQLRSI</sequence>
<evidence type="ECO:0000313" key="2">
    <source>
        <dbReference type="Proteomes" id="UP001295462"/>
    </source>
</evidence>